<evidence type="ECO:0000313" key="17">
    <source>
        <dbReference type="Proteomes" id="UP000441208"/>
    </source>
</evidence>
<dbReference type="InterPro" id="IPR036983">
    <property type="entry name" value="AIM24_sf"/>
</dbReference>
<dbReference type="Proteomes" id="UP000440367">
    <property type="component" value="Unassembled WGS sequence"/>
</dbReference>
<evidence type="ECO:0000313" key="3">
    <source>
        <dbReference type="EMBL" id="KAE8940230.1"/>
    </source>
</evidence>
<dbReference type="OrthoDB" id="1705416at2759"/>
<evidence type="ECO:0000313" key="9">
    <source>
        <dbReference type="EMBL" id="KAE9239974.1"/>
    </source>
</evidence>
<dbReference type="Proteomes" id="UP000476176">
    <property type="component" value="Unassembled WGS sequence"/>
</dbReference>
<dbReference type="PANTHER" id="PTHR43657">
    <property type="entry name" value="TRYPTOPHAN RNA-BINDING ATTENUATOR PROTEIN-LIKE PROTEIN"/>
    <property type="match status" value="1"/>
</dbReference>
<protein>
    <recommendedName>
        <fullName evidence="2">WW domain-containing protein</fullName>
    </recommendedName>
</protein>
<dbReference type="EMBL" id="QXGD01000428">
    <property type="protein sequence ID" value="KAE9239974.1"/>
    <property type="molecule type" value="Genomic_DNA"/>
</dbReference>
<keyword evidence="13" id="KW-1185">Reference proteome</keyword>
<dbReference type="SUPFAM" id="SSF51045">
    <property type="entry name" value="WW domain"/>
    <property type="match status" value="1"/>
</dbReference>
<evidence type="ECO:0000313" key="12">
    <source>
        <dbReference type="Proteomes" id="UP000429523"/>
    </source>
</evidence>
<dbReference type="AlphaFoldDB" id="A0A6A3YF38"/>
<dbReference type="EMBL" id="QXGC01000048">
    <property type="protein sequence ID" value="KAE9252715.1"/>
    <property type="molecule type" value="Genomic_DNA"/>
</dbReference>
<dbReference type="InterPro" id="IPR001202">
    <property type="entry name" value="WW_dom"/>
</dbReference>
<dbReference type="InterPro" id="IPR016031">
    <property type="entry name" value="Trp_RNA-bd_attenuator-like_dom"/>
</dbReference>
<dbReference type="Pfam" id="PF01987">
    <property type="entry name" value="AIM24"/>
    <property type="match status" value="1"/>
</dbReference>
<dbReference type="Proteomes" id="UP000437068">
    <property type="component" value="Unassembled WGS sequence"/>
</dbReference>
<dbReference type="EMBL" id="QXFZ01000402">
    <property type="protein sequence ID" value="KAE9117863.1"/>
    <property type="molecule type" value="Genomic_DNA"/>
</dbReference>
<dbReference type="Proteomes" id="UP000429523">
    <property type="component" value="Unassembled WGS sequence"/>
</dbReference>
<evidence type="ECO:0000313" key="13">
    <source>
        <dbReference type="Proteomes" id="UP000433483"/>
    </source>
</evidence>
<evidence type="ECO:0000313" key="10">
    <source>
        <dbReference type="EMBL" id="KAE9252715.1"/>
    </source>
</evidence>
<evidence type="ECO:0000313" key="18">
    <source>
        <dbReference type="Proteomes" id="UP000460718"/>
    </source>
</evidence>
<dbReference type="EMBL" id="QXGB01000399">
    <property type="protein sequence ID" value="KAE9216509.1"/>
    <property type="molecule type" value="Genomic_DNA"/>
</dbReference>
<proteinExistence type="predicted"/>
<feature type="region of interest" description="Disordered" evidence="1">
    <location>
        <begin position="106"/>
        <end position="135"/>
    </location>
</feature>
<evidence type="ECO:0000313" key="5">
    <source>
        <dbReference type="EMBL" id="KAE9117863.1"/>
    </source>
</evidence>
<dbReference type="Proteomes" id="UP000488956">
    <property type="component" value="Unassembled WGS sequence"/>
</dbReference>
<dbReference type="Gene3D" id="3.60.160.10">
    <property type="entry name" value="Mitochondrial biogenesis AIM24"/>
    <property type="match status" value="1"/>
</dbReference>
<gene>
    <name evidence="11" type="ORF">PF001_g8187</name>
    <name evidence="9" type="ORF">PF002_g10001</name>
    <name evidence="10" type="ORF">PF004_g1826</name>
    <name evidence="8" type="ORF">PF005_g9024</name>
    <name evidence="7" type="ORF">PF006_g8277</name>
    <name evidence="5" type="ORF">PF007_g9127</name>
    <name evidence="3" type="ORF">PF009_g9960</name>
    <name evidence="6" type="ORF">PF010_g2071</name>
    <name evidence="4" type="ORF">PF011_g1732</name>
</gene>
<dbReference type="EMBL" id="QXFX01000055">
    <property type="protein sequence ID" value="KAE9135431.1"/>
    <property type="molecule type" value="Genomic_DNA"/>
</dbReference>
<dbReference type="SUPFAM" id="SSF51219">
    <property type="entry name" value="TRAP-like"/>
    <property type="match status" value="1"/>
</dbReference>
<evidence type="ECO:0000313" key="19">
    <source>
        <dbReference type="Proteomes" id="UP000476176"/>
    </source>
</evidence>
<dbReference type="EMBL" id="QXGA01000373">
    <property type="protein sequence ID" value="KAE9147004.1"/>
    <property type="molecule type" value="Genomic_DNA"/>
</dbReference>
<organism evidence="8 13">
    <name type="scientific">Phytophthora fragariae</name>
    <dbReference type="NCBI Taxonomy" id="53985"/>
    <lineage>
        <taxon>Eukaryota</taxon>
        <taxon>Sar</taxon>
        <taxon>Stramenopiles</taxon>
        <taxon>Oomycota</taxon>
        <taxon>Peronosporomycetes</taxon>
        <taxon>Peronosporales</taxon>
        <taxon>Peronosporaceae</taxon>
        <taxon>Phytophthora</taxon>
    </lineage>
</organism>
<dbReference type="Proteomes" id="UP000440732">
    <property type="component" value="Unassembled WGS sequence"/>
</dbReference>
<dbReference type="EMBL" id="QXGF01000439">
    <property type="protein sequence ID" value="KAE8940230.1"/>
    <property type="molecule type" value="Genomic_DNA"/>
</dbReference>
<evidence type="ECO:0000313" key="20">
    <source>
        <dbReference type="Proteomes" id="UP000488956"/>
    </source>
</evidence>
<sequence length="254" mass="27975">MRVAQPRALQTTASLCSRHCRQVRPAGVGRGVPHTTKSPLLRARISAAFIPSLSLLRYVPKAAPSARFARLRQTRAFSSALPDGWEAIRRRNGEVVYYNKDMRKTVRHPPGVSPQEVAPLKPTEPESKKDESLETAATTLPHHESTGNEVFVPINFATAMSVEGHDSQVVHIELEPEQCLRAETGAMIYMTEGVEMETTTAGGLGEGMKRMMTGENFFVSRFTYHGSGGMMTGENFFVSRFTYHGGGVMSLFNS</sequence>
<dbReference type="PANTHER" id="PTHR43657:SF1">
    <property type="entry name" value="ALTERED INHERITANCE OF MITOCHONDRIA PROTEIN 24, MITOCHONDRIAL"/>
    <property type="match status" value="1"/>
</dbReference>
<dbReference type="InterPro" id="IPR002838">
    <property type="entry name" value="AIM24"/>
</dbReference>
<comment type="caution">
    <text evidence="8">The sequence shown here is derived from an EMBL/GenBank/DDBJ whole genome shotgun (WGS) entry which is preliminary data.</text>
</comment>
<evidence type="ECO:0000313" key="11">
    <source>
        <dbReference type="EMBL" id="KAE9314609.1"/>
    </source>
</evidence>
<evidence type="ECO:0000313" key="6">
    <source>
        <dbReference type="EMBL" id="KAE9135431.1"/>
    </source>
</evidence>
<evidence type="ECO:0000313" key="15">
    <source>
        <dbReference type="Proteomes" id="UP000440367"/>
    </source>
</evidence>
<evidence type="ECO:0000313" key="16">
    <source>
        <dbReference type="Proteomes" id="UP000440732"/>
    </source>
</evidence>
<dbReference type="Proteomes" id="UP000433483">
    <property type="component" value="Unassembled WGS sequence"/>
</dbReference>
<evidence type="ECO:0000313" key="7">
    <source>
        <dbReference type="EMBL" id="KAE9147004.1"/>
    </source>
</evidence>
<dbReference type="InterPro" id="IPR036020">
    <property type="entry name" value="WW_dom_sf"/>
</dbReference>
<evidence type="ECO:0000256" key="1">
    <source>
        <dbReference type="SAM" id="MobiDB-lite"/>
    </source>
</evidence>
<dbReference type="EMBL" id="QXFW01000049">
    <property type="protein sequence ID" value="KAE9028120.1"/>
    <property type="molecule type" value="Genomic_DNA"/>
</dbReference>
<evidence type="ECO:0000313" key="8">
    <source>
        <dbReference type="EMBL" id="KAE9216509.1"/>
    </source>
</evidence>
<feature type="domain" description="WW" evidence="2">
    <location>
        <begin position="79"/>
        <end position="112"/>
    </location>
</feature>
<name>A0A6A3YF38_9STRA</name>
<dbReference type="Proteomes" id="UP000441208">
    <property type="component" value="Unassembled WGS sequence"/>
</dbReference>
<evidence type="ECO:0000313" key="14">
    <source>
        <dbReference type="Proteomes" id="UP000437068"/>
    </source>
</evidence>
<dbReference type="PROSITE" id="PS50020">
    <property type="entry name" value="WW_DOMAIN_2"/>
    <property type="match status" value="1"/>
</dbReference>
<feature type="compositionally biased region" description="Basic and acidic residues" evidence="1">
    <location>
        <begin position="123"/>
        <end position="132"/>
    </location>
</feature>
<evidence type="ECO:0000313" key="4">
    <source>
        <dbReference type="EMBL" id="KAE9028120.1"/>
    </source>
</evidence>
<reference evidence="12 13" key="1">
    <citation type="submission" date="2018-08" db="EMBL/GenBank/DDBJ databases">
        <title>Genomic investigation of the strawberry pathogen Phytophthora fragariae indicates pathogenicity is determined by transcriptional variation in three key races.</title>
        <authorList>
            <person name="Adams T.M."/>
            <person name="Armitage A.D."/>
            <person name="Sobczyk M.K."/>
            <person name="Bates H.J."/>
            <person name="Dunwell J.M."/>
            <person name="Nellist C.F."/>
            <person name="Harrison R.J."/>
        </authorList>
    </citation>
    <scope>NUCLEOTIDE SEQUENCE [LARGE SCALE GENOMIC DNA]</scope>
    <source>
        <strain evidence="11 14">A4</strain>
        <strain evidence="9 15">BC-1</strain>
        <strain evidence="10 19">BC-23</strain>
        <strain evidence="8 13">NOV-27</strain>
        <strain evidence="7 16">NOV-5</strain>
        <strain evidence="5 17">NOV-71</strain>
        <strain evidence="3 12">NOV-9</strain>
        <strain evidence="6 20">ONT-3</strain>
        <strain evidence="4 18">SCRP245</strain>
    </source>
</reference>
<evidence type="ECO:0000259" key="2">
    <source>
        <dbReference type="PROSITE" id="PS50020"/>
    </source>
</evidence>
<dbReference type="Gene3D" id="2.20.70.10">
    <property type="match status" value="1"/>
</dbReference>
<dbReference type="Proteomes" id="UP000460718">
    <property type="component" value="Unassembled WGS sequence"/>
</dbReference>
<dbReference type="EMBL" id="QXGE01000366">
    <property type="protein sequence ID" value="KAE9314609.1"/>
    <property type="molecule type" value="Genomic_DNA"/>
</dbReference>
<accession>A0A6A3YF38</accession>